<dbReference type="EMBL" id="GL832961">
    <property type="protein sequence ID" value="EGD82434.1"/>
    <property type="molecule type" value="Genomic_DNA"/>
</dbReference>
<evidence type="ECO:0000256" key="6">
    <source>
        <dbReference type="SAM" id="Phobius"/>
    </source>
</evidence>
<dbReference type="PROSITE" id="PS50001">
    <property type="entry name" value="SH2"/>
    <property type="match status" value="1"/>
</dbReference>
<organism evidence="9">
    <name type="scientific">Salpingoeca rosetta (strain ATCC 50818 / BSB-021)</name>
    <dbReference type="NCBI Taxonomy" id="946362"/>
    <lineage>
        <taxon>Eukaryota</taxon>
        <taxon>Choanoflagellata</taxon>
        <taxon>Craspedida</taxon>
        <taxon>Salpingoecidae</taxon>
        <taxon>Salpingoeca</taxon>
    </lineage>
</organism>
<evidence type="ECO:0000256" key="2">
    <source>
        <dbReference type="ARBA" id="ARBA00022729"/>
    </source>
</evidence>
<keyword evidence="9" id="KW-1185">Reference proteome</keyword>
<feature type="transmembrane region" description="Helical" evidence="6">
    <location>
        <begin position="332"/>
        <end position="356"/>
    </location>
</feature>
<proteinExistence type="predicted"/>
<dbReference type="RefSeq" id="XP_004995670.1">
    <property type="nucleotide sequence ID" value="XM_004995613.1"/>
</dbReference>
<keyword evidence="6" id="KW-1133">Transmembrane helix</keyword>
<evidence type="ECO:0000256" key="4">
    <source>
        <dbReference type="PROSITE-ProRule" id="PRU00191"/>
    </source>
</evidence>
<dbReference type="PANTHER" id="PTHR31018:SF3">
    <property type="entry name" value="RECEPTOR PROTEIN-TYROSINE KINASE"/>
    <property type="match status" value="1"/>
</dbReference>
<feature type="domain" description="SH2" evidence="7">
    <location>
        <begin position="179"/>
        <end position="275"/>
    </location>
</feature>
<evidence type="ECO:0000259" key="7">
    <source>
        <dbReference type="PROSITE" id="PS50001"/>
    </source>
</evidence>
<protein>
    <recommendedName>
        <fullName evidence="7">SH2 domain-containing protein</fullName>
    </recommendedName>
</protein>
<feature type="region of interest" description="Disordered" evidence="5">
    <location>
        <begin position="380"/>
        <end position="403"/>
    </location>
</feature>
<dbReference type="InterPro" id="IPR000980">
    <property type="entry name" value="SH2"/>
</dbReference>
<dbReference type="KEGG" id="sre:PTSG_03080"/>
<dbReference type="SUPFAM" id="SSF55550">
    <property type="entry name" value="SH2 domain"/>
    <property type="match status" value="1"/>
</dbReference>
<dbReference type="CDD" id="cd00173">
    <property type="entry name" value="SH2"/>
    <property type="match status" value="1"/>
</dbReference>
<accession>F2U468</accession>
<keyword evidence="2" id="KW-0732">Signal</keyword>
<keyword evidence="6" id="KW-0472">Membrane</keyword>
<evidence type="ECO:0000256" key="5">
    <source>
        <dbReference type="SAM" id="MobiDB-lite"/>
    </source>
</evidence>
<evidence type="ECO:0000313" key="8">
    <source>
        <dbReference type="EMBL" id="EGD82434.1"/>
    </source>
</evidence>
<dbReference type="Proteomes" id="UP000007799">
    <property type="component" value="Unassembled WGS sequence"/>
</dbReference>
<evidence type="ECO:0000313" key="9">
    <source>
        <dbReference type="Proteomes" id="UP000007799"/>
    </source>
</evidence>
<keyword evidence="6" id="KW-0812">Transmembrane</keyword>
<dbReference type="SUPFAM" id="SSF52058">
    <property type="entry name" value="L domain-like"/>
    <property type="match status" value="3"/>
</dbReference>
<sequence length="860" mass="91353">MTAYNPHPPQAESGPYDLFISVRFNEALGAAKALKAALTKQGFSVFLCAVAPGGDIATAIIDALHSCKMVIILGSPTYGEKTENKFISTFEELRYIIHQDKPFFLVKMCAKFLAPAAQFYLTNTIAYHAWRVNGNDDEHDVPESLVTAILDKYANLPHGENEKGLPYRDGFLGLGANGIFRNPMTSDEADKALLDRQDAAVGDFLLWRRKPHGQLTISVVTGAKETTHHAVTNDDAGQFLLDGTPLSAPCQTLADVVAHLTSAQEIIPCSLQHQVRPPKEDEVIYDYASAMGLQGTNGGSSGGWPQLPVSPEDLVEVVGDVRVKHPWSWRRLVALIVVVLLVLTAVVAVPVAVIGVGTASSGRGNKTTTIAMAITTTPTTTTATTTSSPATTPTSTTTSTTVPCTSPSSVDLDCASSNSRAAVSLVNACGVSEVFNCCCEEFYALSLVTGSITVTDFAAALNFGGVTSISGSVFASSLQLTSVDFGHLRFVGGTVDIGGNNLTTLNLNQLSQIGGDFNMQSNHLTALHLGALQSVGGDLTVTDNVLTAVNFMNVVTVGGTVDLNDNFLVEVDLGALQQVGGDFLASGMFLTSVNLLGLERVGGTLSFSSNDITTLDMGALTSVERLSVGLNPLTTLDLKNISSLYELAGTGNQVTSVDFGKVTSIEGSLHLRYSNKLKSLDFTPLQQTGEIQVDHSPLSEVVDFGTLTRVNGGLFIHASQLFHVNMTRIEHIDGFLNLANSLASIDFQQLTFIGGDIQAYFPKLATLNFQNVREISGVVRFSVGDIESVHFGDVTRIGEGLFLSDNNIRSIAWDNLTVIDGPLHVQGNSLTNLDCQGLGTCLCVDASVNITNCPELCGDC</sequence>
<dbReference type="GeneID" id="16076254"/>
<keyword evidence="3" id="KW-0325">Glycoprotein</keyword>
<dbReference type="InterPro" id="IPR036860">
    <property type="entry name" value="SH2_dom_sf"/>
</dbReference>
<evidence type="ECO:0000256" key="1">
    <source>
        <dbReference type="ARBA" id="ARBA00004196"/>
    </source>
</evidence>
<dbReference type="InParanoid" id="F2U468"/>
<dbReference type="InterPro" id="IPR035897">
    <property type="entry name" value="Toll_tir_struct_dom_sf"/>
</dbReference>
<evidence type="ECO:0000256" key="3">
    <source>
        <dbReference type="ARBA" id="ARBA00023180"/>
    </source>
</evidence>
<dbReference type="PANTHER" id="PTHR31018">
    <property type="entry name" value="SPORULATION-SPECIFIC PROTEIN-RELATED"/>
    <property type="match status" value="1"/>
</dbReference>
<name>F2U468_SALR5</name>
<dbReference type="Gene3D" id="3.30.505.10">
    <property type="entry name" value="SH2 domain"/>
    <property type="match status" value="1"/>
</dbReference>
<dbReference type="Gene3D" id="3.80.10.10">
    <property type="entry name" value="Ribonuclease Inhibitor"/>
    <property type="match status" value="1"/>
</dbReference>
<comment type="subcellular location">
    <subcellularLocation>
        <location evidence="1">Cell envelope</location>
    </subcellularLocation>
</comment>
<dbReference type="InterPro" id="IPR051648">
    <property type="entry name" value="CWI-Assembly_Regulator"/>
</dbReference>
<dbReference type="OrthoDB" id="536881at2759"/>
<dbReference type="Gene3D" id="3.40.50.10140">
    <property type="entry name" value="Toll/interleukin-1 receptor homology (TIR) domain"/>
    <property type="match status" value="1"/>
</dbReference>
<dbReference type="AlphaFoldDB" id="F2U468"/>
<dbReference type="InterPro" id="IPR032675">
    <property type="entry name" value="LRR_dom_sf"/>
</dbReference>
<reference evidence="8" key="1">
    <citation type="submission" date="2009-08" db="EMBL/GenBank/DDBJ databases">
        <title>Annotation of Salpingoeca rosetta.</title>
        <authorList>
            <consortium name="The Broad Institute Genome Sequencing Platform"/>
            <person name="Russ C."/>
            <person name="Cuomo C."/>
            <person name="Burger G."/>
            <person name="Gray M.W."/>
            <person name="Holland P.W.H."/>
            <person name="King N."/>
            <person name="Lang F.B.F."/>
            <person name="Roger A.J."/>
            <person name="Ruiz-Trillo I."/>
            <person name="Young S.K."/>
            <person name="Zeng Q."/>
            <person name="Gargeya S."/>
            <person name="Alvarado L."/>
            <person name="Berlin A."/>
            <person name="Chapman S.B."/>
            <person name="Chen Z."/>
            <person name="Freedman E."/>
            <person name="Gellesch M."/>
            <person name="Goldberg J."/>
            <person name="Griggs A."/>
            <person name="Gujja S."/>
            <person name="Heilman E."/>
            <person name="Heiman D."/>
            <person name="Howarth C."/>
            <person name="Mehta T."/>
            <person name="Neiman D."/>
            <person name="Pearson M."/>
            <person name="Roberts A."/>
            <person name="Saif S."/>
            <person name="Shea T."/>
            <person name="Shenoy N."/>
            <person name="Sisk P."/>
            <person name="Stolte C."/>
            <person name="Sykes S."/>
            <person name="White J."/>
            <person name="Yandava C."/>
            <person name="Haas B."/>
            <person name="Nusbaum C."/>
            <person name="Birren B."/>
        </authorList>
    </citation>
    <scope>NUCLEOTIDE SEQUENCE [LARGE SCALE GENOMIC DNA]</scope>
    <source>
        <strain evidence="8">ATCC 50818</strain>
    </source>
</reference>
<dbReference type="STRING" id="946362.F2U468"/>
<gene>
    <name evidence="8" type="ORF">PTSG_03080</name>
</gene>
<dbReference type="SUPFAM" id="SSF52200">
    <property type="entry name" value="Toll/Interleukin receptor TIR domain"/>
    <property type="match status" value="1"/>
</dbReference>
<keyword evidence="4" id="KW-0727">SH2 domain</keyword>